<comment type="catalytic activity">
    <reaction evidence="1">
        <text>ATP + protein L-histidine = ADP + protein N-phospho-L-histidine.</text>
        <dbReference type="EC" id="2.7.13.3"/>
    </reaction>
</comment>
<comment type="subcellular location">
    <subcellularLocation>
        <location evidence="2">Membrane</location>
    </subcellularLocation>
</comment>
<accession>A0A926EFN1</accession>
<evidence type="ECO:0000256" key="2">
    <source>
        <dbReference type="ARBA" id="ARBA00004370"/>
    </source>
</evidence>
<dbReference type="RefSeq" id="WP_249331155.1">
    <property type="nucleotide sequence ID" value="NZ_JACRSY010000001.1"/>
</dbReference>
<feature type="transmembrane region" description="Helical" evidence="9">
    <location>
        <begin position="20"/>
        <end position="42"/>
    </location>
</feature>
<dbReference type="SUPFAM" id="SSF55874">
    <property type="entry name" value="ATPase domain of HSP90 chaperone/DNA topoisomerase II/histidine kinase"/>
    <property type="match status" value="1"/>
</dbReference>
<keyword evidence="9" id="KW-0812">Transmembrane</keyword>
<dbReference type="InterPro" id="IPR050640">
    <property type="entry name" value="Bact_2-comp_sensor_kinase"/>
</dbReference>
<evidence type="ECO:0000256" key="7">
    <source>
        <dbReference type="ARBA" id="ARBA00023012"/>
    </source>
</evidence>
<evidence type="ECO:0000256" key="5">
    <source>
        <dbReference type="ARBA" id="ARBA00022679"/>
    </source>
</evidence>
<comment type="caution">
    <text evidence="11">The sequence shown here is derived from an EMBL/GenBank/DDBJ whole genome shotgun (WGS) entry which is preliminary data.</text>
</comment>
<gene>
    <name evidence="11" type="ORF">H8718_00740</name>
</gene>
<dbReference type="Gene3D" id="3.30.565.10">
    <property type="entry name" value="Histidine kinase-like ATPase, C-terminal domain"/>
    <property type="match status" value="1"/>
</dbReference>
<dbReference type="Gene3D" id="6.10.340.10">
    <property type="match status" value="1"/>
</dbReference>
<evidence type="ECO:0000256" key="9">
    <source>
        <dbReference type="SAM" id="Phobius"/>
    </source>
</evidence>
<evidence type="ECO:0000256" key="8">
    <source>
        <dbReference type="SAM" id="Coils"/>
    </source>
</evidence>
<dbReference type="Pfam" id="PF02518">
    <property type="entry name" value="HATPase_c"/>
    <property type="match status" value="1"/>
</dbReference>
<keyword evidence="4" id="KW-0597">Phosphoprotein</keyword>
<evidence type="ECO:0000256" key="1">
    <source>
        <dbReference type="ARBA" id="ARBA00000085"/>
    </source>
</evidence>
<keyword evidence="12" id="KW-1185">Reference proteome</keyword>
<dbReference type="InterPro" id="IPR004358">
    <property type="entry name" value="Sig_transdc_His_kin-like_C"/>
</dbReference>
<dbReference type="EC" id="2.7.13.3" evidence="3"/>
<dbReference type="InterPro" id="IPR003594">
    <property type="entry name" value="HATPase_dom"/>
</dbReference>
<dbReference type="GO" id="GO:0000155">
    <property type="term" value="F:phosphorelay sensor kinase activity"/>
    <property type="evidence" value="ECO:0007669"/>
    <property type="project" value="InterPro"/>
</dbReference>
<feature type="domain" description="HAMP" evidence="10">
    <location>
        <begin position="317"/>
        <end position="369"/>
    </location>
</feature>
<protein>
    <recommendedName>
        <fullName evidence="3">histidine kinase</fullName>
        <ecNumber evidence="3">2.7.13.3</ecNumber>
    </recommendedName>
</protein>
<proteinExistence type="predicted"/>
<reference evidence="11" key="1">
    <citation type="submission" date="2020-08" db="EMBL/GenBank/DDBJ databases">
        <title>Genome public.</title>
        <authorList>
            <person name="Liu C."/>
            <person name="Sun Q."/>
        </authorList>
    </citation>
    <scope>NUCLEOTIDE SEQUENCE</scope>
    <source>
        <strain evidence="11">NSJ-12</strain>
    </source>
</reference>
<dbReference type="Pfam" id="PF06580">
    <property type="entry name" value="His_kinase"/>
    <property type="match status" value="1"/>
</dbReference>
<dbReference type="InterPro" id="IPR010559">
    <property type="entry name" value="Sig_transdc_His_kin_internal"/>
</dbReference>
<sequence>MANKVRMNLRNITIENRLIYAFFLIAFISILIVGLCTMQITYDGVMNKSTNYSVQLVDAIGDNLKNELSNYEALLNELIVNKTVQKGLYEYDHNTYVEKAQFKNQIDKVVIPKLSSYPYIRDIKIVNLKDEVVYQHGYLLNDESHVKTMTHVIEQMGGFVQCFMQAIYGEEYVILSRAIYSSYTQEKVGYIIMVLKEEALKKVYEHMNFGEGSGIWLIDQNQNILSSQLEENTFLNEEIIKQIKGFQKDGRRYFTIHKHYEQLFVIPTLIKPYNIQLVATIPYTYLLKEVMLILRQIVVIMILCGLLCMMIAKRICRSIIEPLKKLKYYISASMEEKFRTNLDDESPDELGMLSRSYVQITKEMQEMITAIEKNEKERRELELNMLQAQINPHFLFNTLNSLRWIAMMSKADSVSEGILALSCLLKNTIIQKKEYITIEDELENVKNYILIQKLRYGDSFRLLMDVEKGLLSCQTLKFILQPIVENAILHGIKEDQSVLQILISIREVGGHIIFTVQDDGKGFDPSILDISRAKDVKLSGIGVDNVRDRIRLHFGENYTTIIQSEIGKGTIVTLHIPKMEGK</sequence>
<keyword evidence="9" id="KW-0472">Membrane</keyword>
<keyword evidence="8" id="KW-0175">Coiled coil</keyword>
<keyword evidence="9" id="KW-1133">Transmembrane helix</keyword>
<evidence type="ECO:0000256" key="6">
    <source>
        <dbReference type="ARBA" id="ARBA00022777"/>
    </source>
</evidence>
<dbReference type="SMART" id="SM00387">
    <property type="entry name" value="HATPase_c"/>
    <property type="match status" value="1"/>
</dbReference>
<dbReference type="InterPro" id="IPR036890">
    <property type="entry name" value="HATPase_C_sf"/>
</dbReference>
<name>A0A926EFN1_9FIRM</name>
<dbReference type="GO" id="GO:0016020">
    <property type="term" value="C:membrane"/>
    <property type="evidence" value="ECO:0007669"/>
    <property type="project" value="UniProtKB-SubCell"/>
</dbReference>
<dbReference type="InterPro" id="IPR003660">
    <property type="entry name" value="HAMP_dom"/>
</dbReference>
<keyword evidence="5" id="KW-0808">Transferase</keyword>
<evidence type="ECO:0000313" key="12">
    <source>
        <dbReference type="Proteomes" id="UP000655830"/>
    </source>
</evidence>
<feature type="coiled-coil region" evidence="8">
    <location>
        <begin position="357"/>
        <end position="391"/>
    </location>
</feature>
<dbReference type="PROSITE" id="PS50885">
    <property type="entry name" value="HAMP"/>
    <property type="match status" value="1"/>
</dbReference>
<dbReference type="PANTHER" id="PTHR34220">
    <property type="entry name" value="SENSOR HISTIDINE KINASE YPDA"/>
    <property type="match status" value="1"/>
</dbReference>
<evidence type="ECO:0000256" key="4">
    <source>
        <dbReference type="ARBA" id="ARBA00022553"/>
    </source>
</evidence>
<keyword evidence="6 11" id="KW-0418">Kinase</keyword>
<keyword evidence="7" id="KW-0902">Two-component regulatory system</keyword>
<dbReference type="PANTHER" id="PTHR34220:SF7">
    <property type="entry name" value="SENSOR HISTIDINE KINASE YPDA"/>
    <property type="match status" value="1"/>
</dbReference>
<dbReference type="AlphaFoldDB" id="A0A926EFN1"/>
<dbReference type="EMBL" id="JACRSY010000001">
    <property type="protein sequence ID" value="MBC8578065.1"/>
    <property type="molecule type" value="Genomic_DNA"/>
</dbReference>
<dbReference type="PRINTS" id="PR00344">
    <property type="entry name" value="BCTRLSENSOR"/>
</dbReference>
<dbReference type="Proteomes" id="UP000655830">
    <property type="component" value="Unassembled WGS sequence"/>
</dbReference>
<organism evidence="11 12">
    <name type="scientific">Zhenhengia yiwuensis</name>
    <dbReference type="NCBI Taxonomy" id="2763666"/>
    <lineage>
        <taxon>Bacteria</taxon>
        <taxon>Bacillati</taxon>
        <taxon>Bacillota</taxon>
        <taxon>Clostridia</taxon>
        <taxon>Lachnospirales</taxon>
        <taxon>Lachnospiraceae</taxon>
        <taxon>Zhenhengia</taxon>
    </lineage>
</organism>
<evidence type="ECO:0000313" key="11">
    <source>
        <dbReference type="EMBL" id="MBC8578065.1"/>
    </source>
</evidence>
<evidence type="ECO:0000259" key="10">
    <source>
        <dbReference type="PROSITE" id="PS50885"/>
    </source>
</evidence>
<evidence type="ECO:0000256" key="3">
    <source>
        <dbReference type="ARBA" id="ARBA00012438"/>
    </source>
</evidence>